<organism evidence="19 20">
    <name type="scientific">Alligator sinensis</name>
    <name type="common">Chinese alligator</name>
    <dbReference type="NCBI Taxonomy" id="38654"/>
    <lineage>
        <taxon>Eukaryota</taxon>
        <taxon>Metazoa</taxon>
        <taxon>Chordata</taxon>
        <taxon>Craniata</taxon>
        <taxon>Vertebrata</taxon>
        <taxon>Euteleostomi</taxon>
        <taxon>Archelosauria</taxon>
        <taxon>Archosauria</taxon>
        <taxon>Crocodylia</taxon>
        <taxon>Alligatoridae</taxon>
        <taxon>Alligatorinae</taxon>
        <taxon>Alligator</taxon>
    </lineage>
</organism>
<dbReference type="Pfam" id="PF07714">
    <property type="entry name" value="PK_Tyr_Ser-Thr"/>
    <property type="match status" value="1"/>
</dbReference>
<dbReference type="AlphaFoldDB" id="A0A3Q0G494"/>
<gene>
    <name evidence="20" type="primary">FGR</name>
</gene>
<evidence type="ECO:0000256" key="12">
    <source>
        <dbReference type="ARBA" id="ARBA00051245"/>
    </source>
</evidence>
<proteinExistence type="inferred from homology"/>
<evidence type="ECO:0000256" key="2">
    <source>
        <dbReference type="ARBA" id="ARBA00022553"/>
    </source>
</evidence>
<dbReference type="InterPro" id="IPR036860">
    <property type="entry name" value="SH2_dom_sf"/>
</dbReference>
<evidence type="ECO:0000256" key="10">
    <source>
        <dbReference type="ARBA" id="ARBA00023139"/>
    </source>
</evidence>
<dbReference type="Pfam" id="PF00017">
    <property type="entry name" value="SH2"/>
    <property type="match status" value="1"/>
</dbReference>
<evidence type="ECO:0000259" key="17">
    <source>
        <dbReference type="PROSITE" id="PS50002"/>
    </source>
</evidence>
<evidence type="ECO:0000256" key="4">
    <source>
        <dbReference type="ARBA" id="ARBA00022707"/>
    </source>
</evidence>
<dbReference type="InterPro" id="IPR001452">
    <property type="entry name" value="SH3_domain"/>
</dbReference>
<dbReference type="InterPro" id="IPR000980">
    <property type="entry name" value="SH2"/>
</dbReference>
<evidence type="ECO:0000256" key="3">
    <source>
        <dbReference type="ARBA" id="ARBA00022679"/>
    </source>
</evidence>
<evidence type="ECO:0000256" key="7">
    <source>
        <dbReference type="ARBA" id="ARBA00022840"/>
    </source>
</evidence>
<dbReference type="InterPro" id="IPR020635">
    <property type="entry name" value="Tyr_kinase_cat_dom"/>
</dbReference>
<evidence type="ECO:0000259" key="16">
    <source>
        <dbReference type="PROSITE" id="PS50001"/>
    </source>
</evidence>
<dbReference type="Proteomes" id="UP000189705">
    <property type="component" value="Unplaced"/>
</dbReference>
<dbReference type="SMART" id="SM00219">
    <property type="entry name" value="TyrKc"/>
    <property type="match status" value="1"/>
</dbReference>
<dbReference type="SUPFAM" id="SSF50044">
    <property type="entry name" value="SH3-domain"/>
    <property type="match status" value="1"/>
</dbReference>
<feature type="domain" description="SH3" evidence="17">
    <location>
        <begin position="83"/>
        <end position="144"/>
    </location>
</feature>
<dbReference type="FunFam" id="1.10.510.10:FF:000553">
    <property type="entry name" value="Tyrosine-protein kinase"/>
    <property type="match status" value="1"/>
</dbReference>
<evidence type="ECO:0000256" key="9">
    <source>
        <dbReference type="ARBA" id="ARBA00023137"/>
    </source>
</evidence>
<dbReference type="GO" id="GO:0005524">
    <property type="term" value="F:ATP binding"/>
    <property type="evidence" value="ECO:0007669"/>
    <property type="project" value="UniProtKB-KW"/>
</dbReference>
<keyword evidence="2" id="KW-0597">Phosphoprotein</keyword>
<dbReference type="Gene3D" id="3.30.200.20">
    <property type="entry name" value="Phosphorylase Kinase, domain 1"/>
    <property type="match status" value="1"/>
</dbReference>
<evidence type="ECO:0000256" key="13">
    <source>
        <dbReference type="PROSITE-ProRule" id="PRU00191"/>
    </source>
</evidence>
<dbReference type="CDD" id="cd12006">
    <property type="entry name" value="SH3_Fyn_Yrk"/>
    <property type="match status" value="1"/>
</dbReference>
<dbReference type="CTD" id="2268"/>
<comment type="similarity">
    <text evidence="15">Belongs to the protein kinase superfamily. Tyr protein kinase family.</text>
</comment>
<dbReference type="SUPFAM" id="SSF56112">
    <property type="entry name" value="Protein kinase-like (PK-like)"/>
    <property type="match status" value="1"/>
</dbReference>
<reference evidence="20" key="1">
    <citation type="submission" date="2025-08" db="UniProtKB">
        <authorList>
            <consortium name="RefSeq"/>
        </authorList>
    </citation>
    <scope>IDENTIFICATION</scope>
</reference>
<dbReference type="InterPro" id="IPR050198">
    <property type="entry name" value="Non-receptor_tyrosine_kinases"/>
</dbReference>
<evidence type="ECO:0000256" key="1">
    <source>
        <dbReference type="ARBA" id="ARBA00022443"/>
    </source>
</evidence>
<dbReference type="GeneID" id="102369028"/>
<dbReference type="InterPro" id="IPR001245">
    <property type="entry name" value="Ser-Thr/Tyr_kinase_cat_dom"/>
</dbReference>
<protein>
    <recommendedName>
        <fullName evidence="15">Tyrosine-protein kinase</fullName>
        <ecNumber evidence="15">2.7.10.2</ecNumber>
    </recommendedName>
</protein>
<keyword evidence="7 15" id="KW-0067">ATP-binding</keyword>
<dbReference type="InterPro" id="IPR011009">
    <property type="entry name" value="Kinase-like_dom_sf"/>
</dbReference>
<feature type="domain" description="Protein kinase" evidence="18">
    <location>
        <begin position="203"/>
        <end position="470"/>
    </location>
</feature>
<sequence>MGCVQCKKKGSGKAQGEGCDGKLSLVPSTHYDPDPTQPAASFSCIPDFNNFHGSPTPAGTAFLGPGLYPSNTLHGRGGGITGGGVTLFIALYDYEARTEDDLTFLKGEKFHIINNTEGDWWEARSLSTGATGYVPSNYVAPVDSIQAEEWYFGKIGRKDAERQILCPGNPRGTFLIRESETTKGAYSLSIRDWDEAKGDHVKHYKIRKLDNGGYYITTRAQFETVQQLVQHYIGTWNGTTKVAVKTLKPGTMSPEAFLEEAQIMKRLRHDKLVQLYAVVSEEPIYIVTEFMSQGSLLDFLKDGDGRFLKLPQLVDMAAQIAAGMAYIERMNYIHRDLRAANILVGDNLVCKIADFGLARLIEDDEYTARQGAKFPIKWTAPEAALFGRFTIKSDVWSFGILLTELVTKGRVPYPGMNNREVLEQVERGYRMQCPGSCPSSLHELMVQCWKKEPEERPTFEYLQSFLEDYFTATEPQYQPGDDQ</sequence>
<keyword evidence="9 15" id="KW-0829">Tyrosine-protein kinase</keyword>
<keyword evidence="1 14" id="KW-0728">SH3 domain</keyword>
<dbReference type="PRINTS" id="PR00109">
    <property type="entry name" value="TYRKINASE"/>
</dbReference>
<dbReference type="Gene3D" id="1.10.510.10">
    <property type="entry name" value="Transferase(Phosphotransferase) domain 1"/>
    <property type="match status" value="1"/>
</dbReference>
<keyword evidence="6 15" id="KW-0418">Kinase</keyword>
<dbReference type="InterPro" id="IPR000719">
    <property type="entry name" value="Prot_kinase_dom"/>
</dbReference>
<evidence type="ECO:0000256" key="15">
    <source>
        <dbReference type="RuleBase" id="RU362096"/>
    </source>
</evidence>
<keyword evidence="3 15" id="KW-0808">Transferase</keyword>
<dbReference type="FunFam" id="3.30.505.10:FF:000001">
    <property type="entry name" value="Tyrosine-protein kinase"/>
    <property type="match status" value="1"/>
</dbReference>
<evidence type="ECO:0000256" key="5">
    <source>
        <dbReference type="ARBA" id="ARBA00022741"/>
    </source>
</evidence>
<dbReference type="FunFam" id="2.30.30.40:FF:000022">
    <property type="entry name" value="Tyrosine-protein kinase"/>
    <property type="match status" value="1"/>
</dbReference>
<dbReference type="InterPro" id="IPR035750">
    <property type="entry name" value="Fyn/Yrk_SH3"/>
</dbReference>
<keyword evidence="8 13" id="KW-0727">SH2 domain</keyword>
<evidence type="ECO:0000259" key="18">
    <source>
        <dbReference type="PROSITE" id="PS50011"/>
    </source>
</evidence>
<evidence type="ECO:0000256" key="8">
    <source>
        <dbReference type="ARBA" id="ARBA00022999"/>
    </source>
</evidence>
<dbReference type="SUPFAM" id="SSF55550">
    <property type="entry name" value="SH2 domain"/>
    <property type="match status" value="1"/>
</dbReference>
<dbReference type="PRINTS" id="PR00452">
    <property type="entry name" value="SH3DOMAIN"/>
</dbReference>
<dbReference type="PROSITE" id="PS50002">
    <property type="entry name" value="SH3"/>
    <property type="match status" value="1"/>
</dbReference>
<keyword evidence="10" id="KW-0564">Palmitate</keyword>
<evidence type="ECO:0000313" key="20">
    <source>
        <dbReference type="RefSeq" id="XP_025054494.1"/>
    </source>
</evidence>
<dbReference type="PROSITE" id="PS50001">
    <property type="entry name" value="SH2"/>
    <property type="match status" value="1"/>
</dbReference>
<evidence type="ECO:0000256" key="6">
    <source>
        <dbReference type="ARBA" id="ARBA00022777"/>
    </source>
</evidence>
<dbReference type="PRINTS" id="PR00401">
    <property type="entry name" value="SH2DOMAIN"/>
</dbReference>
<dbReference type="Gene3D" id="2.30.30.40">
    <property type="entry name" value="SH3 Domains"/>
    <property type="match status" value="1"/>
</dbReference>
<dbReference type="SMART" id="SM00326">
    <property type="entry name" value="SH3"/>
    <property type="match status" value="1"/>
</dbReference>
<dbReference type="Gene3D" id="3.30.505.10">
    <property type="entry name" value="SH2 domain"/>
    <property type="match status" value="1"/>
</dbReference>
<dbReference type="EC" id="2.7.10.2" evidence="15"/>
<comment type="catalytic activity">
    <reaction evidence="12 15">
        <text>L-tyrosyl-[protein] + ATP = O-phospho-L-tyrosyl-[protein] + ADP + H(+)</text>
        <dbReference type="Rhea" id="RHEA:10596"/>
        <dbReference type="Rhea" id="RHEA-COMP:10136"/>
        <dbReference type="Rhea" id="RHEA-COMP:20101"/>
        <dbReference type="ChEBI" id="CHEBI:15378"/>
        <dbReference type="ChEBI" id="CHEBI:30616"/>
        <dbReference type="ChEBI" id="CHEBI:46858"/>
        <dbReference type="ChEBI" id="CHEBI:61978"/>
        <dbReference type="ChEBI" id="CHEBI:456216"/>
        <dbReference type="EC" id="2.7.10.2"/>
    </reaction>
</comment>
<evidence type="ECO:0000256" key="11">
    <source>
        <dbReference type="ARBA" id="ARBA00023288"/>
    </source>
</evidence>
<dbReference type="PROSITE" id="PS00109">
    <property type="entry name" value="PROTEIN_KINASE_TYR"/>
    <property type="match status" value="1"/>
</dbReference>
<feature type="domain" description="SH2" evidence="16">
    <location>
        <begin position="150"/>
        <end position="250"/>
    </location>
</feature>
<evidence type="ECO:0000313" key="19">
    <source>
        <dbReference type="Proteomes" id="UP000189705"/>
    </source>
</evidence>
<keyword evidence="4" id="KW-0519">Myristate</keyword>
<accession>A0A3Q0G494</accession>
<dbReference type="GO" id="GO:0004715">
    <property type="term" value="F:non-membrane spanning protein tyrosine kinase activity"/>
    <property type="evidence" value="ECO:0007669"/>
    <property type="project" value="UniProtKB-EC"/>
</dbReference>
<keyword evidence="11" id="KW-0449">Lipoprotein</keyword>
<dbReference type="PROSITE" id="PS50011">
    <property type="entry name" value="PROTEIN_KINASE_DOM"/>
    <property type="match status" value="1"/>
</dbReference>
<dbReference type="InterPro" id="IPR036028">
    <property type="entry name" value="SH3-like_dom_sf"/>
</dbReference>
<name>A0A3Q0G494_ALLSI</name>
<dbReference type="Pfam" id="PF00018">
    <property type="entry name" value="SH3_1"/>
    <property type="match status" value="1"/>
</dbReference>
<dbReference type="RefSeq" id="XP_025054494.1">
    <property type="nucleotide sequence ID" value="XM_025198709.1"/>
</dbReference>
<keyword evidence="5 15" id="KW-0547">Nucleotide-binding</keyword>
<keyword evidence="19" id="KW-1185">Reference proteome</keyword>
<dbReference type="SMART" id="SM00252">
    <property type="entry name" value="SH2"/>
    <property type="match status" value="1"/>
</dbReference>
<dbReference type="InterPro" id="IPR008266">
    <property type="entry name" value="Tyr_kinase_AS"/>
</dbReference>
<dbReference type="PANTHER" id="PTHR24418">
    <property type="entry name" value="TYROSINE-PROTEIN KINASE"/>
    <property type="match status" value="1"/>
</dbReference>
<evidence type="ECO:0000256" key="14">
    <source>
        <dbReference type="PROSITE-ProRule" id="PRU00192"/>
    </source>
</evidence>